<proteinExistence type="predicted"/>
<feature type="compositionally biased region" description="Polar residues" evidence="1">
    <location>
        <begin position="248"/>
        <end position="269"/>
    </location>
</feature>
<feature type="compositionally biased region" description="Low complexity" evidence="1">
    <location>
        <begin position="318"/>
        <end position="329"/>
    </location>
</feature>
<gene>
    <name evidence="2" type="ORF">PMALA_006980</name>
</gene>
<evidence type="ECO:0000313" key="3">
    <source>
        <dbReference type="Proteomes" id="UP000078597"/>
    </source>
</evidence>
<feature type="compositionally biased region" description="Basic and acidic residues" evidence="1">
    <location>
        <begin position="425"/>
        <end position="439"/>
    </location>
</feature>
<protein>
    <submittedName>
        <fullName evidence="2">Merozoite surface protein 3</fullName>
    </submittedName>
</protein>
<feature type="compositionally biased region" description="Acidic residues" evidence="1">
    <location>
        <begin position="341"/>
        <end position="350"/>
    </location>
</feature>
<feature type="compositionally biased region" description="Polar residues" evidence="1">
    <location>
        <begin position="371"/>
        <end position="391"/>
    </location>
</feature>
<organism evidence="2 3">
    <name type="scientific">Plasmodium malariae</name>
    <dbReference type="NCBI Taxonomy" id="5858"/>
    <lineage>
        <taxon>Eukaryota</taxon>
        <taxon>Sar</taxon>
        <taxon>Alveolata</taxon>
        <taxon>Apicomplexa</taxon>
        <taxon>Aconoidasida</taxon>
        <taxon>Haemosporida</taxon>
        <taxon>Plasmodiidae</taxon>
        <taxon>Plasmodium</taxon>
        <taxon>Plasmodium (Plasmodium)</taxon>
    </lineage>
</organism>
<feature type="compositionally biased region" description="Acidic residues" evidence="1">
    <location>
        <begin position="138"/>
        <end position="150"/>
    </location>
</feature>
<feature type="compositionally biased region" description="Polar residues" evidence="1">
    <location>
        <begin position="156"/>
        <end position="175"/>
    </location>
</feature>
<name>A0A1A8VVW8_PLAMA</name>
<feature type="compositionally biased region" description="Acidic residues" evidence="1">
    <location>
        <begin position="105"/>
        <end position="114"/>
    </location>
</feature>
<feature type="compositionally biased region" description="Basic and acidic residues" evidence="1">
    <location>
        <begin position="449"/>
        <end position="475"/>
    </location>
</feature>
<feature type="compositionally biased region" description="Basic and acidic residues" evidence="1">
    <location>
        <begin position="286"/>
        <end position="295"/>
    </location>
</feature>
<feature type="compositionally biased region" description="Acidic residues" evidence="1">
    <location>
        <begin position="536"/>
        <end position="555"/>
    </location>
</feature>
<dbReference type="VEuPathDB" id="PlasmoDB:PmUG01_06022300"/>
<feature type="compositionally biased region" description="Basic and acidic residues" evidence="1">
    <location>
        <begin position="196"/>
        <end position="214"/>
    </location>
</feature>
<feature type="region of interest" description="Disordered" evidence="1">
    <location>
        <begin position="58"/>
        <end position="585"/>
    </location>
</feature>
<feature type="compositionally biased region" description="Basic and acidic residues" evidence="1">
    <location>
        <begin position="394"/>
        <end position="410"/>
    </location>
</feature>
<dbReference type="AlphaFoldDB" id="A0A1A8VVW8"/>
<reference evidence="3" key="1">
    <citation type="submission" date="2016-05" db="EMBL/GenBank/DDBJ databases">
        <authorList>
            <person name="Naeem Raeece"/>
        </authorList>
    </citation>
    <scope>NUCLEOTIDE SEQUENCE [LARGE SCALE GENOMIC DNA]</scope>
</reference>
<sequence length="641" mass="71704">MKFIKKKIQLKFPSRSTIAGTTRGTTRGTVRSKIRGTIRRTIRGTIRRTIRGTIRRTIRGTIRRTKSSALPDGQLETQLSRDESNSEERASGIVHNPGSSKEKEEEKEEEEDKEEQQRADQGEVQESGTDSEEKGKEEEEDKEEEEEKEEEKDKSSPQVTPVHQDQAGGTVSTGLSEEEISKRDKPESDEEGSTEVDGRSKPVENSEVESRNDDTEGSMLTERDVSAGEGISADGPNPKEPVTGELGTESSDLTPDNSPTRDTPPSVSEDNPDDSETTLQDGQQDQDNKAPKVEEVPPSELPPSAPEKVEQLQEENDSQLQPQQHSQPHGETQPTHREGLPESESDEQLENEERSLPGSPPEKLEDPSADVASSLSQEQAKNLPQSDSTVHVETVIHKGDESVKREKQHEDEDSSTGDVTDEESAAGRRVEAEQQRADQGEVQESGTDSEEKGKEEDEDKQQVKEVEEDKEDKQNILDPVNLPEGTTHNTVDENEKVVEEKEDQQKEEEKEDQQKEEEKVEIKEEDVKNIVQEILQEGETEEAEEAEETSEDLSEENSQINEAEDKNKESEKENGKEASNVPPNDITAYKELSMEYEHINEAKKFSDDLIKSLVTSIGGDTSTVNVLKDLEKDMRQFFLQI</sequence>
<feature type="compositionally biased region" description="Acidic residues" evidence="1">
    <location>
        <begin position="411"/>
        <end position="424"/>
    </location>
</feature>
<feature type="compositionally biased region" description="Basic and acidic residues" evidence="1">
    <location>
        <begin position="563"/>
        <end position="576"/>
    </location>
</feature>
<keyword evidence="2" id="KW-0477">Merozoite</keyword>
<feature type="compositionally biased region" description="Basic and acidic residues" evidence="1">
    <location>
        <begin position="490"/>
        <end position="528"/>
    </location>
</feature>
<evidence type="ECO:0000256" key="1">
    <source>
        <dbReference type="SAM" id="MobiDB-lite"/>
    </source>
</evidence>
<dbReference type="EMBL" id="FLQW01000368">
    <property type="protein sequence ID" value="SBS83495.1"/>
    <property type="molecule type" value="Genomic_DNA"/>
</dbReference>
<feature type="compositionally biased region" description="Basic and acidic residues" evidence="1">
    <location>
        <begin position="79"/>
        <end position="90"/>
    </location>
</feature>
<accession>A0A1A8VVW8</accession>
<evidence type="ECO:0000313" key="2">
    <source>
        <dbReference type="EMBL" id="SBS83495.1"/>
    </source>
</evidence>
<dbReference type="Proteomes" id="UP000078597">
    <property type="component" value="Unassembled WGS sequence"/>
</dbReference>